<dbReference type="KEGG" id="pay:PAU_00811"/>
<proteinExistence type="predicted"/>
<organism evidence="1 2">
    <name type="scientific">Photorhabdus asymbiotica subsp. asymbiotica (strain ATCC 43949 / 3105-77)</name>
    <name type="common">Xenorhabdus luminescens (strain 2)</name>
    <dbReference type="NCBI Taxonomy" id="553480"/>
    <lineage>
        <taxon>Bacteria</taxon>
        <taxon>Pseudomonadati</taxon>
        <taxon>Pseudomonadota</taxon>
        <taxon>Gammaproteobacteria</taxon>
        <taxon>Enterobacterales</taxon>
        <taxon>Morganellaceae</taxon>
        <taxon>Photorhabdus</taxon>
    </lineage>
</organism>
<dbReference type="AlphaFoldDB" id="C7BMR7"/>
<name>C7BMR7_PHOAA</name>
<dbReference type="STRING" id="291112.PAU_00811"/>
<evidence type="ECO:0000313" key="2">
    <source>
        <dbReference type="Proteomes" id="UP000002747"/>
    </source>
</evidence>
<evidence type="ECO:0000313" key="1">
    <source>
        <dbReference type="EMBL" id="CAQ82903.1"/>
    </source>
</evidence>
<protein>
    <submittedName>
        <fullName evidence="1">Uncharacterized protein</fullName>
    </submittedName>
</protein>
<dbReference type="Proteomes" id="UP000002747">
    <property type="component" value="Chromosome"/>
</dbReference>
<sequence>MPTHAPSAIYSGLFFSPLGVRLIVRVLGEVLCKKGKNVKPRP</sequence>
<dbReference type="EMBL" id="FM162591">
    <property type="protein sequence ID" value="CAQ82903.1"/>
    <property type="molecule type" value="Genomic_DNA"/>
</dbReference>
<accession>C7BMR7</accession>
<gene>
    <name evidence="1" type="primary">dksA</name>
    <name evidence="1" type="ordered locus">PAU_00811</name>
</gene>
<reference evidence="1 2" key="1">
    <citation type="journal article" date="2009" name="BMC Genomics">
        <title>Comparative genomics of the emerging human pathogen Photorhabdus asymbiotica with the insect pathogen Photorhabdus luminescens.</title>
        <authorList>
            <person name="Wilkinson P."/>
            <person name="Waterfield N.R."/>
            <person name="Crossman L."/>
            <person name="Corton C."/>
            <person name="Sanchez-Contreras M."/>
            <person name="Vlisidou I."/>
            <person name="Barron A."/>
            <person name="Bignell A."/>
            <person name="Clark L."/>
            <person name="Ormond D."/>
            <person name="Mayho M."/>
            <person name="Bason N."/>
            <person name="Smith F."/>
            <person name="Simmonds M."/>
            <person name="Churcher C."/>
            <person name="Harris D."/>
            <person name="Thompson N.R."/>
            <person name="Quail M."/>
            <person name="Parkhill J."/>
            <person name="ffrench-Constant R.H."/>
        </authorList>
    </citation>
    <scope>NUCLEOTIDE SEQUENCE [LARGE SCALE GENOMIC DNA]</scope>
    <source>
        <strain evidence="2">ATCC 43949 / 3105-77</strain>
    </source>
</reference>